<gene>
    <name evidence="2" type="ORF">MFMK1_002152</name>
</gene>
<evidence type="ECO:0000259" key="1">
    <source>
        <dbReference type="Pfam" id="PF02441"/>
    </source>
</evidence>
<organism evidence="2 3">
    <name type="scientific">Metallumcola ferriviriculae</name>
    <dbReference type="NCBI Taxonomy" id="3039180"/>
    <lineage>
        <taxon>Bacteria</taxon>
        <taxon>Bacillati</taxon>
        <taxon>Bacillota</taxon>
        <taxon>Clostridia</taxon>
        <taxon>Neomoorellales</taxon>
        <taxon>Desulfitibacteraceae</taxon>
        <taxon>Metallumcola</taxon>
    </lineage>
</organism>
<dbReference type="RefSeq" id="WP_366921737.1">
    <property type="nucleotide sequence ID" value="NZ_CP121694.1"/>
</dbReference>
<dbReference type="PIRSF" id="PIRSF001390">
    <property type="entry name" value="Dipicolinate_synth_subunit_B"/>
    <property type="match status" value="1"/>
</dbReference>
<sequence>MTLKGKNVGFAFTGSHCTMDKVMPYLKGIVIEGAEVFPIFSTAVCQTDTRFGDAKKWLAQVESITGRTPISTIVEAEPIGPQGFLDVMVIAPCTGNTLAKLTNGITDGAVLMAAKAHLRNKKPLVLAISTNDGLGFNAKNIGIAINTAHIYLVPFGQDNPEEKSNSLVAMMQHLPETIEQALSGKQIQPMLIQYK</sequence>
<dbReference type="EMBL" id="CP121694">
    <property type="protein sequence ID" value="WRO22323.1"/>
    <property type="molecule type" value="Genomic_DNA"/>
</dbReference>
<accession>A0AAU0UNY6</accession>
<dbReference type="NCBIfam" id="TIGR02852">
    <property type="entry name" value="spore_dpaB"/>
    <property type="match status" value="1"/>
</dbReference>
<dbReference type="Gene3D" id="3.40.50.1950">
    <property type="entry name" value="Flavin prenyltransferase-like"/>
    <property type="match status" value="1"/>
</dbReference>
<dbReference type="GO" id="GO:0003824">
    <property type="term" value="F:catalytic activity"/>
    <property type="evidence" value="ECO:0007669"/>
    <property type="project" value="InterPro"/>
</dbReference>
<dbReference type="AlphaFoldDB" id="A0AAU0UNY6"/>
<reference evidence="2 3" key="1">
    <citation type="submission" date="2023-04" db="EMBL/GenBank/DDBJ databases">
        <authorList>
            <person name="Hsu D."/>
        </authorList>
    </citation>
    <scope>NUCLEOTIDE SEQUENCE [LARGE SCALE GENOMIC DNA]</scope>
    <source>
        <strain evidence="2 3">MK1</strain>
    </source>
</reference>
<protein>
    <submittedName>
        <fullName evidence="2">Dipicolinate synthase subunit B</fullName>
    </submittedName>
</protein>
<keyword evidence="3" id="KW-1185">Reference proteome</keyword>
<dbReference type="Pfam" id="PF02441">
    <property type="entry name" value="Flavoprotein"/>
    <property type="match status" value="1"/>
</dbReference>
<dbReference type="InterPro" id="IPR003382">
    <property type="entry name" value="Flavoprotein"/>
</dbReference>
<dbReference type="KEGG" id="dbc:MFMK1_002152"/>
<dbReference type="Proteomes" id="UP001329915">
    <property type="component" value="Chromosome"/>
</dbReference>
<dbReference type="NCBIfam" id="NF006161">
    <property type="entry name" value="PRK08305.1"/>
    <property type="match status" value="1"/>
</dbReference>
<dbReference type="InterPro" id="IPR014214">
    <property type="entry name" value="Dipicolinic_acid_synth_B"/>
</dbReference>
<evidence type="ECO:0000313" key="3">
    <source>
        <dbReference type="Proteomes" id="UP001329915"/>
    </source>
</evidence>
<name>A0AAU0UNY6_9FIRM</name>
<feature type="domain" description="Flavoprotein" evidence="1">
    <location>
        <begin position="6"/>
        <end position="178"/>
    </location>
</feature>
<evidence type="ECO:0000313" key="2">
    <source>
        <dbReference type="EMBL" id="WRO22323.1"/>
    </source>
</evidence>
<dbReference type="SUPFAM" id="SSF52507">
    <property type="entry name" value="Homo-oligomeric flavin-containing Cys decarboxylases, HFCD"/>
    <property type="match status" value="1"/>
</dbReference>
<dbReference type="InterPro" id="IPR036551">
    <property type="entry name" value="Flavin_trans-like"/>
</dbReference>
<proteinExistence type="predicted"/>